<accession>A0A4R6EGX4</accession>
<dbReference type="CDD" id="cd00077">
    <property type="entry name" value="HDc"/>
    <property type="match status" value="1"/>
</dbReference>
<dbReference type="RefSeq" id="WP_133587382.1">
    <property type="nucleotide sequence ID" value="NZ_SNVV01000001.1"/>
</dbReference>
<dbReference type="InterPro" id="IPR003607">
    <property type="entry name" value="HD/PDEase_dom"/>
</dbReference>
<evidence type="ECO:0000259" key="1">
    <source>
        <dbReference type="PROSITE" id="PS51832"/>
    </source>
</evidence>
<sequence length="373" mass="40963">MSPLPPGFAHPFDVATADAYLAGSLPDVLQEVRSHVAGVHQDIGRIGAFLLSDDGAALTYWADCDGRVLPCPAPFSELPLNPSLSRCGATGRAQTTFVRPDPALEWAGDGNLCPLLILPIRHQRGFFGFLVFESSRTLAAPARLIRELSAWGPLAAGLVARGIESIRTLIDTTRFAHDLTLMRDEETGMHQLRLRDYVRIIADELTLAHGLPEGFADELALFGPLHDIGKVGIPDEILLKPGRLERFEWEKMKEHVVKGRELVDRLIEGFALQDTPGIRTLHDVVSWHHEYLDGSGYPDGRMADQIPLTTRVVSTADIFDALTGARPYKPSWTPDQAFEEIKSLAGTRLDAECVAAMLSARSRIEAAWQGHQA</sequence>
<dbReference type="PANTHER" id="PTHR45228">
    <property type="entry name" value="CYCLIC DI-GMP PHOSPHODIESTERASE TM_0186-RELATED"/>
    <property type="match status" value="1"/>
</dbReference>
<dbReference type="GO" id="GO:0008081">
    <property type="term" value="F:phosphoric diester hydrolase activity"/>
    <property type="evidence" value="ECO:0007669"/>
    <property type="project" value="UniProtKB-ARBA"/>
</dbReference>
<organism evidence="2 3">
    <name type="scientific">Azoarcus indigens</name>
    <dbReference type="NCBI Taxonomy" id="29545"/>
    <lineage>
        <taxon>Bacteria</taxon>
        <taxon>Pseudomonadati</taxon>
        <taxon>Pseudomonadota</taxon>
        <taxon>Betaproteobacteria</taxon>
        <taxon>Rhodocyclales</taxon>
        <taxon>Zoogloeaceae</taxon>
        <taxon>Azoarcus</taxon>
    </lineage>
</organism>
<dbReference type="SUPFAM" id="SSF109604">
    <property type="entry name" value="HD-domain/PDEase-like"/>
    <property type="match status" value="1"/>
</dbReference>
<dbReference type="Gene3D" id="1.10.3210.10">
    <property type="entry name" value="Hypothetical protein af1432"/>
    <property type="match status" value="1"/>
</dbReference>
<dbReference type="EMBL" id="SNVV01000001">
    <property type="protein sequence ID" value="TDN56768.1"/>
    <property type="molecule type" value="Genomic_DNA"/>
</dbReference>
<protein>
    <submittedName>
        <fullName evidence="2">HD domain-containing protein</fullName>
    </submittedName>
</protein>
<keyword evidence="3" id="KW-1185">Reference proteome</keyword>
<gene>
    <name evidence="2" type="ORF">C7389_101147</name>
</gene>
<dbReference type="PROSITE" id="PS51832">
    <property type="entry name" value="HD_GYP"/>
    <property type="match status" value="1"/>
</dbReference>
<dbReference type="Proteomes" id="UP000295129">
    <property type="component" value="Unassembled WGS sequence"/>
</dbReference>
<reference evidence="2 3" key="1">
    <citation type="submission" date="2019-03" db="EMBL/GenBank/DDBJ databases">
        <title>Genomic Encyclopedia of Type Strains, Phase IV (KMG-IV): sequencing the most valuable type-strain genomes for metagenomic binning, comparative biology and taxonomic classification.</title>
        <authorList>
            <person name="Goeker M."/>
        </authorList>
    </citation>
    <scope>NUCLEOTIDE SEQUENCE [LARGE SCALE GENOMIC DNA]</scope>
    <source>
        <strain evidence="2 3">DSM 12121</strain>
    </source>
</reference>
<evidence type="ECO:0000313" key="2">
    <source>
        <dbReference type="EMBL" id="TDN56768.1"/>
    </source>
</evidence>
<name>A0A4R6EGX4_9RHOO</name>
<evidence type="ECO:0000313" key="3">
    <source>
        <dbReference type="Proteomes" id="UP000295129"/>
    </source>
</evidence>
<proteinExistence type="predicted"/>
<dbReference type="SMART" id="SM00471">
    <property type="entry name" value="HDc"/>
    <property type="match status" value="1"/>
</dbReference>
<dbReference type="InterPro" id="IPR037522">
    <property type="entry name" value="HD_GYP_dom"/>
</dbReference>
<dbReference type="InterPro" id="IPR052020">
    <property type="entry name" value="Cyclic_di-GMP/3'3'-cGAMP_PDE"/>
</dbReference>
<dbReference type="PANTHER" id="PTHR45228:SF1">
    <property type="entry name" value="CYCLIC DI-GMP PHOSPHODIESTERASE TM_0186"/>
    <property type="match status" value="1"/>
</dbReference>
<feature type="domain" description="HD-GYP" evidence="1">
    <location>
        <begin position="165"/>
        <end position="373"/>
    </location>
</feature>
<comment type="caution">
    <text evidence="2">The sequence shown here is derived from an EMBL/GenBank/DDBJ whole genome shotgun (WGS) entry which is preliminary data.</text>
</comment>
<dbReference type="OrthoDB" id="9763857at2"/>
<dbReference type="Pfam" id="PF13487">
    <property type="entry name" value="HD_5"/>
    <property type="match status" value="1"/>
</dbReference>
<dbReference type="AlphaFoldDB" id="A0A4R6EGX4"/>